<reference evidence="5" key="1">
    <citation type="submission" date="2019-08" db="EMBL/GenBank/DDBJ databases">
        <authorList>
            <person name="Kucharzyk K."/>
            <person name="Murdoch R.W."/>
            <person name="Higgins S."/>
            <person name="Loffler F."/>
        </authorList>
    </citation>
    <scope>NUCLEOTIDE SEQUENCE</scope>
</reference>
<dbReference type="InterPro" id="IPR036388">
    <property type="entry name" value="WH-like_DNA-bd_sf"/>
</dbReference>
<dbReference type="AlphaFoldDB" id="A0A645EUX4"/>
<keyword evidence="3" id="KW-0804">Transcription</keyword>
<feature type="domain" description="HTH luxR-type" evidence="4">
    <location>
        <begin position="55"/>
        <end position="119"/>
    </location>
</feature>
<comment type="caution">
    <text evidence="5">The sequence shown here is derived from an EMBL/GenBank/DDBJ whole genome shotgun (WGS) entry which is preliminary data.</text>
</comment>
<organism evidence="5">
    <name type="scientific">bioreactor metagenome</name>
    <dbReference type="NCBI Taxonomy" id="1076179"/>
    <lineage>
        <taxon>unclassified sequences</taxon>
        <taxon>metagenomes</taxon>
        <taxon>ecological metagenomes</taxon>
    </lineage>
</organism>
<evidence type="ECO:0000256" key="3">
    <source>
        <dbReference type="ARBA" id="ARBA00023163"/>
    </source>
</evidence>
<dbReference type="Pfam" id="PF00196">
    <property type="entry name" value="GerE"/>
    <property type="match status" value="1"/>
</dbReference>
<evidence type="ECO:0000256" key="2">
    <source>
        <dbReference type="ARBA" id="ARBA00023125"/>
    </source>
</evidence>
<evidence type="ECO:0000313" key="5">
    <source>
        <dbReference type="EMBL" id="MPN04999.1"/>
    </source>
</evidence>
<keyword evidence="1" id="KW-0805">Transcription regulation</keyword>
<dbReference type="PROSITE" id="PS50043">
    <property type="entry name" value="HTH_LUXR_2"/>
    <property type="match status" value="1"/>
</dbReference>
<dbReference type="Gene3D" id="1.10.10.10">
    <property type="entry name" value="Winged helix-like DNA-binding domain superfamily/Winged helix DNA-binding domain"/>
    <property type="match status" value="1"/>
</dbReference>
<name>A0A645EUX4_9ZZZZ</name>
<dbReference type="PANTHER" id="PTHR44688:SF16">
    <property type="entry name" value="DNA-BINDING TRANSCRIPTIONAL ACTIVATOR DEVR_DOSR"/>
    <property type="match status" value="1"/>
</dbReference>
<dbReference type="EMBL" id="VSSQ01050912">
    <property type="protein sequence ID" value="MPN04999.1"/>
    <property type="molecule type" value="Genomic_DNA"/>
</dbReference>
<evidence type="ECO:0000259" key="4">
    <source>
        <dbReference type="PROSITE" id="PS50043"/>
    </source>
</evidence>
<dbReference type="PROSITE" id="PS00622">
    <property type="entry name" value="HTH_LUXR_1"/>
    <property type="match status" value="1"/>
</dbReference>
<proteinExistence type="predicted"/>
<gene>
    <name evidence="5" type="ORF">SDC9_152248</name>
</gene>
<dbReference type="InterPro" id="IPR000792">
    <property type="entry name" value="Tscrpt_reg_LuxR_C"/>
</dbReference>
<dbReference type="GO" id="GO:0003677">
    <property type="term" value="F:DNA binding"/>
    <property type="evidence" value="ECO:0007669"/>
    <property type="project" value="UniProtKB-KW"/>
</dbReference>
<dbReference type="PRINTS" id="PR00038">
    <property type="entry name" value="HTHLUXR"/>
</dbReference>
<dbReference type="GO" id="GO:0006355">
    <property type="term" value="P:regulation of DNA-templated transcription"/>
    <property type="evidence" value="ECO:0007669"/>
    <property type="project" value="InterPro"/>
</dbReference>
<dbReference type="SMART" id="SM00421">
    <property type="entry name" value="HTH_LUXR"/>
    <property type="match status" value="1"/>
</dbReference>
<evidence type="ECO:0000256" key="1">
    <source>
        <dbReference type="ARBA" id="ARBA00023015"/>
    </source>
</evidence>
<dbReference type="CDD" id="cd06170">
    <property type="entry name" value="LuxR_C_like"/>
    <property type="match status" value="1"/>
</dbReference>
<accession>A0A645EUX4</accession>
<sequence>MPDRQYMLFAENCDFIEPLLKKIAAEGSFREDIAKILTLYQIFKSSKERMIQDYFAKEKPSLTERELEIARLAAEGITNSEIGKQLYISENTVKSALKSVYAKLMVNDRRSLKKALTTNEK</sequence>
<protein>
    <recommendedName>
        <fullName evidence="4">HTH luxR-type domain-containing protein</fullName>
    </recommendedName>
</protein>
<dbReference type="SUPFAM" id="SSF46894">
    <property type="entry name" value="C-terminal effector domain of the bipartite response regulators"/>
    <property type="match status" value="1"/>
</dbReference>
<dbReference type="PANTHER" id="PTHR44688">
    <property type="entry name" value="DNA-BINDING TRANSCRIPTIONAL ACTIVATOR DEVR_DOSR"/>
    <property type="match status" value="1"/>
</dbReference>
<keyword evidence="2" id="KW-0238">DNA-binding</keyword>
<dbReference type="InterPro" id="IPR016032">
    <property type="entry name" value="Sig_transdc_resp-reg_C-effctor"/>
</dbReference>